<protein>
    <submittedName>
        <fullName evidence="1">Uncharacterized protein</fullName>
    </submittedName>
</protein>
<comment type="caution">
    <text evidence="1">The sequence shown here is derived from an EMBL/GenBank/DDBJ whole genome shotgun (WGS) entry which is preliminary data.</text>
</comment>
<sequence length="151" mass="16464">MTDTPEINDRWTVHLSGPDDPRAVEYAQKHSVSYNLLGQPGVPDLQAVPGHPGSFFAANRAFDAENRQRALIDTDLHTGIGITTSFATATRGEKLRTSAQHRDAYQKDDLECKVLAGLLRLDLANCPEADAQRKGYLAVKTGLGSTSDHSY</sequence>
<keyword evidence="2" id="KW-1185">Reference proteome</keyword>
<dbReference type="OrthoDB" id="3564190at2759"/>
<dbReference type="Proteomes" id="UP000664132">
    <property type="component" value="Unassembled WGS sequence"/>
</dbReference>
<evidence type="ECO:0000313" key="1">
    <source>
        <dbReference type="EMBL" id="KAG4422797.1"/>
    </source>
</evidence>
<reference evidence="1" key="1">
    <citation type="submission" date="2021-02" db="EMBL/GenBank/DDBJ databases">
        <title>Genome sequence Cadophora malorum strain M34.</title>
        <authorList>
            <person name="Stefanovic E."/>
            <person name="Vu D."/>
            <person name="Scully C."/>
            <person name="Dijksterhuis J."/>
            <person name="Roader J."/>
            <person name="Houbraken J."/>
        </authorList>
    </citation>
    <scope>NUCLEOTIDE SEQUENCE</scope>
    <source>
        <strain evidence="1">M34</strain>
    </source>
</reference>
<proteinExistence type="predicted"/>
<accession>A0A8H8BSV3</accession>
<dbReference type="EMBL" id="JAFJYH010000043">
    <property type="protein sequence ID" value="KAG4422797.1"/>
    <property type="molecule type" value="Genomic_DNA"/>
</dbReference>
<dbReference type="AlphaFoldDB" id="A0A8H8BSV3"/>
<evidence type="ECO:0000313" key="2">
    <source>
        <dbReference type="Proteomes" id="UP000664132"/>
    </source>
</evidence>
<gene>
    <name evidence="1" type="ORF">IFR04_004019</name>
</gene>
<organism evidence="1 2">
    <name type="scientific">Cadophora malorum</name>
    <dbReference type="NCBI Taxonomy" id="108018"/>
    <lineage>
        <taxon>Eukaryota</taxon>
        <taxon>Fungi</taxon>
        <taxon>Dikarya</taxon>
        <taxon>Ascomycota</taxon>
        <taxon>Pezizomycotina</taxon>
        <taxon>Leotiomycetes</taxon>
        <taxon>Helotiales</taxon>
        <taxon>Ploettnerulaceae</taxon>
        <taxon>Cadophora</taxon>
    </lineage>
</organism>
<name>A0A8H8BSV3_9HELO</name>